<reference evidence="8" key="1">
    <citation type="submission" date="2020-06" db="EMBL/GenBank/DDBJ databases">
        <title>Draft genome of Bugula neritina, a colonial animal packing powerful symbionts and potential medicines.</title>
        <authorList>
            <person name="Rayko M."/>
        </authorList>
    </citation>
    <scope>NUCLEOTIDE SEQUENCE [LARGE SCALE GENOMIC DNA]</scope>
    <source>
        <strain evidence="8">Kwan_BN1</strain>
    </source>
</reference>
<comment type="subcellular location">
    <subcellularLocation>
        <location evidence="1">Nucleus</location>
    </subcellularLocation>
</comment>
<dbReference type="OrthoDB" id="10072024at2759"/>
<keyword evidence="9" id="KW-1185">Reference proteome</keyword>
<sequence length="473" mass="51024">METVDLPKGWFKEEVVRKSGLSAGKTDIYYYGPDGKKYRSKPQIARELGANCDLTPFDFKSGAMISQSSVVRRAKGKKTSHDHAKGFRGETGLTLPVRQTASIFKQPVTLIRSHADSPVRQDLKHGPADSLPPRQLFWEKSLTDLQCSGMNEETLKCITLPSKIKGIGPDLSTENLLQSIAAALHLSTNPVVGQSQSVAKFAKNPTVHINTSQPLIQQVIITDEDIRQQETKVEGARKKLEELLAAIEKSGREKLLLEDKADAEGRDSLTPSPSPGATKRKADDLQEQDLTPPAKVEKKPEEREDNCKTDAEELSAPANPELANQTTADSSASGSESDNGTGAEESVEKATPQPTDTDNEPTKEINVESTRKAVEDVDEGSHTDAVSETANSEKDNTEEDNPKGDSVEGGSVEGGSVDSPSEGTGNTEPTAKEPEDMESSVLDKSEELSDEDVDEKTADALLGDEEAVAMDTN</sequence>
<keyword evidence="5" id="KW-0539">Nucleus</keyword>
<keyword evidence="2" id="KW-0805">Transcription regulation</keyword>
<evidence type="ECO:0000256" key="3">
    <source>
        <dbReference type="ARBA" id="ARBA00023125"/>
    </source>
</evidence>
<feature type="compositionally biased region" description="Basic and acidic residues" evidence="6">
    <location>
        <begin position="391"/>
        <end position="406"/>
    </location>
</feature>
<name>A0A7J7JV08_BUGNE</name>
<evidence type="ECO:0000256" key="2">
    <source>
        <dbReference type="ARBA" id="ARBA00023015"/>
    </source>
</evidence>
<feature type="compositionally biased region" description="Low complexity" evidence="6">
    <location>
        <begin position="408"/>
        <end position="423"/>
    </location>
</feature>
<accession>A0A7J7JV08</accession>
<feature type="compositionally biased region" description="Basic and acidic residues" evidence="6">
    <location>
        <begin position="360"/>
        <end position="382"/>
    </location>
</feature>
<dbReference type="InterPro" id="IPR001739">
    <property type="entry name" value="Methyl_CpG_DNA-bd"/>
</dbReference>
<dbReference type="PANTHER" id="PTHR12396:SF0">
    <property type="entry name" value="METHYL-CPG BINDING DOMAIN PROTEIN-LIKE, ISOFORM C"/>
    <property type="match status" value="1"/>
</dbReference>
<feature type="region of interest" description="Disordered" evidence="6">
    <location>
        <begin position="70"/>
        <end position="89"/>
    </location>
</feature>
<dbReference type="AlphaFoldDB" id="A0A7J7JV08"/>
<evidence type="ECO:0000256" key="6">
    <source>
        <dbReference type="SAM" id="MobiDB-lite"/>
    </source>
</evidence>
<evidence type="ECO:0000256" key="1">
    <source>
        <dbReference type="ARBA" id="ARBA00004123"/>
    </source>
</evidence>
<evidence type="ECO:0000313" key="8">
    <source>
        <dbReference type="EMBL" id="KAF6029564.1"/>
    </source>
</evidence>
<feature type="compositionally biased region" description="Basic and acidic residues" evidence="6">
    <location>
        <begin position="79"/>
        <end position="88"/>
    </location>
</feature>
<dbReference type="SMR" id="A0A7J7JV08"/>
<dbReference type="Pfam" id="PF14048">
    <property type="entry name" value="MBD_C"/>
    <property type="match status" value="1"/>
</dbReference>
<dbReference type="Proteomes" id="UP000593567">
    <property type="component" value="Unassembled WGS sequence"/>
</dbReference>
<dbReference type="InterPro" id="IPR032343">
    <property type="entry name" value="MBD2/MBD3_p55-bd"/>
</dbReference>
<feature type="compositionally biased region" description="Acidic residues" evidence="6">
    <location>
        <begin position="462"/>
        <end position="473"/>
    </location>
</feature>
<dbReference type="PROSITE" id="PS50982">
    <property type="entry name" value="MBD"/>
    <property type="match status" value="1"/>
</dbReference>
<feature type="compositionally biased region" description="Basic and acidic residues" evidence="6">
    <location>
        <begin position="295"/>
        <end position="311"/>
    </location>
</feature>
<keyword evidence="4" id="KW-0804">Transcription</keyword>
<dbReference type="Pfam" id="PF01429">
    <property type="entry name" value="MBD"/>
    <property type="match status" value="1"/>
</dbReference>
<dbReference type="Gene3D" id="3.30.890.10">
    <property type="entry name" value="Methyl-cpg-binding Protein 2, Chain A"/>
    <property type="match status" value="1"/>
</dbReference>
<feature type="region of interest" description="Disordered" evidence="6">
    <location>
        <begin position="256"/>
        <end position="473"/>
    </location>
</feature>
<dbReference type="GO" id="GO:0006346">
    <property type="term" value="P:DNA methylation-dependent constitutive heterochromatin formation"/>
    <property type="evidence" value="ECO:0007669"/>
    <property type="project" value="TreeGrafter"/>
</dbReference>
<protein>
    <submittedName>
        <fullName evidence="8">MBD2</fullName>
    </submittedName>
</protein>
<organism evidence="8 9">
    <name type="scientific">Bugula neritina</name>
    <name type="common">Brown bryozoan</name>
    <name type="synonym">Sertularia neritina</name>
    <dbReference type="NCBI Taxonomy" id="10212"/>
    <lineage>
        <taxon>Eukaryota</taxon>
        <taxon>Metazoa</taxon>
        <taxon>Spiralia</taxon>
        <taxon>Lophotrochozoa</taxon>
        <taxon>Bryozoa</taxon>
        <taxon>Gymnolaemata</taxon>
        <taxon>Cheilostomatida</taxon>
        <taxon>Flustrina</taxon>
        <taxon>Buguloidea</taxon>
        <taxon>Bugulidae</taxon>
        <taxon>Bugula</taxon>
    </lineage>
</organism>
<dbReference type="PANTHER" id="PTHR12396">
    <property type="entry name" value="METHYL-CPG BINDING PROTEIN, MBD"/>
    <property type="match status" value="1"/>
</dbReference>
<dbReference type="InterPro" id="IPR025884">
    <property type="entry name" value="MeCpG-bd_2/3_C_dom"/>
</dbReference>
<dbReference type="GO" id="GO:0000122">
    <property type="term" value="P:negative regulation of transcription by RNA polymerase II"/>
    <property type="evidence" value="ECO:0007669"/>
    <property type="project" value="TreeGrafter"/>
</dbReference>
<feature type="compositionally biased region" description="Basic and acidic residues" evidence="6">
    <location>
        <begin position="256"/>
        <end position="267"/>
    </location>
</feature>
<dbReference type="GO" id="GO:0008327">
    <property type="term" value="F:methyl-CpG binding"/>
    <property type="evidence" value="ECO:0007669"/>
    <property type="project" value="TreeGrafter"/>
</dbReference>
<feature type="domain" description="MBD" evidence="7">
    <location>
        <begin position="1"/>
        <end position="64"/>
    </location>
</feature>
<dbReference type="InterPro" id="IPR016177">
    <property type="entry name" value="DNA-bd_dom_sf"/>
</dbReference>
<dbReference type="GO" id="GO:0005654">
    <property type="term" value="C:nucleoplasm"/>
    <property type="evidence" value="ECO:0007669"/>
    <property type="project" value="UniProtKB-ARBA"/>
</dbReference>
<comment type="caution">
    <text evidence="8">The sequence shown here is derived from an EMBL/GenBank/DDBJ whole genome shotgun (WGS) entry which is preliminary data.</text>
</comment>
<dbReference type="SUPFAM" id="SSF54171">
    <property type="entry name" value="DNA-binding domain"/>
    <property type="match status" value="1"/>
</dbReference>
<dbReference type="Pfam" id="PF16564">
    <property type="entry name" value="MBDa"/>
    <property type="match status" value="1"/>
</dbReference>
<dbReference type="SMART" id="SM00391">
    <property type="entry name" value="MBD"/>
    <property type="match status" value="1"/>
</dbReference>
<evidence type="ECO:0000259" key="7">
    <source>
        <dbReference type="PROSITE" id="PS50982"/>
    </source>
</evidence>
<dbReference type="EMBL" id="VXIV02001809">
    <property type="protein sequence ID" value="KAF6029564.1"/>
    <property type="molecule type" value="Genomic_DNA"/>
</dbReference>
<proteinExistence type="predicted"/>
<evidence type="ECO:0000256" key="4">
    <source>
        <dbReference type="ARBA" id="ARBA00023163"/>
    </source>
</evidence>
<feature type="compositionally biased region" description="Polar residues" evidence="6">
    <location>
        <begin position="322"/>
        <end position="340"/>
    </location>
</feature>
<evidence type="ECO:0000256" key="5">
    <source>
        <dbReference type="ARBA" id="ARBA00023242"/>
    </source>
</evidence>
<keyword evidence="3" id="KW-0238">DNA-binding</keyword>
<dbReference type="CDD" id="cd01396">
    <property type="entry name" value="MeCP2_MBD"/>
    <property type="match status" value="1"/>
</dbReference>
<evidence type="ECO:0000313" key="9">
    <source>
        <dbReference type="Proteomes" id="UP000593567"/>
    </source>
</evidence>
<gene>
    <name evidence="8" type="ORF">EB796_012133</name>
</gene>